<comment type="caution">
    <text evidence="2">The sequence shown here is derived from an EMBL/GenBank/DDBJ whole genome shotgun (WGS) entry which is preliminary data.</text>
</comment>
<proteinExistence type="predicted"/>
<reference evidence="2 3" key="1">
    <citation type="submission" date="2017-08" db="EMBL/GenBank/DDBJ databases">
        <title>Infants hospitalized years apart are colonized by the same room-sourced microbial strains.</title>
        <authorList>
            <person name="Brooks B."/>
            <person name="Olm M.R."/>
            <person name="Firek B.A."/>
            <person name="Baker R."/>
            <person name="Thomas B.C."/>
            <person name="Morowitz M.J."/>
            <person name="Banfield J.F."/>
        </authorList>
    </citation>
    <scope>NUCLEOTIDE SEQUENCE [LARGE SCALE GENOMIC DNA]</scope>
    <source>
        <strain evidence="2">S2_003_000_R2_4</strain>
    </source>
</reference>
<name>A0A2W5XDU4_9CAUL</name>
<dbReference type="InterPro" id="IPR013159">
    <property type="entry name" value="DnaA_C"/>
</dbReference>
<dbReference type="Gene3D" id="1.10.1750.10">
    <property type="match status" value="1"/>
</dbReference>
<dbReference type="SMART" id="SM00760">
    <property type="entry name" value="Bac_DnaA_C"/>
    <property type="match status" value="1"/>
</dbReference>
<dbReference type="GO" id="GO:0005524">
    <property type="term" value="F:ATP binding"/>
    <property type="evidence" value="ECO:0007669"/>
    <property type="project" value="InterPro"/>
</dbReference>
<gene>
    <name evidence="2" type="ORF">DI526_06350</name>
</gene>
<dbReference type="AlphaFoldDB" id="A0A2W5XDU4"/>
<dbReference type="GO" id="GO:0006275">
    <property type="term" value="P:regulation of DNA replication"/>
    <property type="evidence" value="ECO:0007669"/>
    <property type="project" value="InterPro"/>
</dbReference>
<dbReference type="EMBL" id="QFQZ01000013">
    <property type="protein sequence ID" value="PZR35731.1"/>
    <property type="molecule type" value="Genomic_DNA"/>
</dbReference>
<dbReference type="NCBIfam" id="NF004688">
    <property type="entry name" value="PRK06030.1-3"/>
    <property type="match status" value="1"/>
</dbReference>
<evidence type="ECO:0000313" key="2">
    <source>
        <dbReference type="EMBL" id="PZR35731.1"/>
    </source>
</evidence>
<dbReference type="RefSeq" id="WP_304275585.1">
    <property type="nucleotide sequence ID" value="NZ_QFQZ01000013.1"/>
</dbReference>
<protein>
    <submittedName>
        <fullName evidence="2">Chromosomal replication initiator DnaA</fullName>
    </submittedName>
</protein>
<dbReference type="SUPFAM" id="SSF48295">
    <property type="entry name" value="TrpR-like"/>
    <property type="match status" value="1"/>
</dbReference>
<dbReference type="GO" id="GO:0043565">
    <property type="term" value="F:sequence-specific DNA binding"/>
    <property type="evidence" value="ECO:0007669"/>
    <property type="project" value="InterPro"/>
</dbReference>
<dbReference type="GO" id="GO:0006270">
    <property type="term" value="P:DNA replication initiation"/>
    <property type="evidence" value="ECO:0007669"/>
    <property type="project" value="InterPro"/>
</dbReference>
<evidence type="ECO:0000313" key="3">
    <source>
        <dbReference type="Proteomes" id="UP000249393"/>
    </source>
</evidence>
<evidence type="ECO:0000259" key="1">
    <source>
        <dbReference type="SMART" id="SM00760"/>
    </source>
</evidence>
<dbReference type="Proteomes" id="UP000249393">
    <property type="component" value="Unassembled WGS sequence"/>
</dbReference>
<dbReference type="Pfam" id="PF08299">
    <property type="entry name" value="Bac_DnaA_C"/>
    <property type="match status" value="1"/>
</dbReference>
<dbReference type="CDD" id="cd06571">
    <property type="entry name" value="Bac_DnaA_C"/>
    <property type="match status" value="1"/>
</dbReference>
<organism evidence="2 3">
    <name type="scientific">Caulobacter segnis</name>
    <dbReference type="NCBI Taxonomy" id="88688"/>
    <lineage>
        <taxon>Bacteria</taxon>
        <taxon>Pseudomonadati</taxon>
        <taxon>Pseudomonadota</taxon>
        <taxon>Alphaproteobacteria</taxon>
        <taxon>Caulobacterales</taxon>
        <taxon>Caulobacteraceae</taxon>
        <taxon>Caulobacter</taxon>
    </lineage>
</organism>
<dbReference type="InterPro" id="IPR010921">
    <property type="entry name" value="Trp_repressor/repl_initiator"/>
</dbReference>
<sequence>MLVHALEDIWVITPDPRRDRLMVGFVTQLVSLATGIPAAEINTARRTTNAAIRARHLAIYLTHITFHWPLHRVAYAFGRDRTTCGHACRKIEDMRENAEFDRRLAELEACLRQAPAHAEALPL</sequence>
<accession>A0A2W5XDU4</accession>
<feature type="domain" description="Chromosomal replication initiator DnaA C-terminal" evidence="1">
    <location>
        <begin position="22"/>
        <end position="91"/>
    </location>
</feature>